<dbReference type="RefSeq" id="WP_285881359.1">
    <property type="nucleotide sequence ID" value="NZ_JARFYN010000027.1"/>
</dbReference>
<sequence length="176" mass="19134">MAEQEDIRIRPAAVADATAIAVLHVAVWRDTYRELAPVEAFRVLDEAYREAKWAAALAKPDRHQLVLVAEQGNRLVGIGAPSQAAFEGRGEVRSLYVDPAIKRRGVGRRLMGKLAAYLAGLHYPGAALGVVVGNDPAIAFYQSLGGRMIGLYADPGPIWRSDNIVVAWDDLSLLMM</sequence>
<comment type="caution">
    <text evidence="4">The sequence shown here is derived from an EMBL/GenBank/DDBJ whole genome shotgun (WGS) entry which is preliminary data.</text>
</comment>
<evidence type="ECO:0000313" key="4">
    <source>
        <dbReference type="EMBL" id="MDL2407978.1"/>
    </source>
</evidence>
<feature type="domain" description="N-acetyltransferase" evidence="3">
    <location>
        <begin position="7"/>
        <end position="176"/>
    </location>
</feature>
<dbReference type="PROSITE" id="PS51186">
    <property type="entry name" value="GNAT"/>
    <property type="match status" value="1"/>
</dbReference>
<organism evidence="4 5">
    <name type="scientific">Rhizobium calliandrae</name>
    <dbReference type="NCBI Taxonomy" id="1312182"/>
    <lineage>
        <taxon>Bacteria</taxon>
        <taxon>Pseudomonadati</taxon>
        <taxon>Pseudomonadota</taxon>
        <taxon>Alphaproteobacteria</taxon>
        <taxon>Hyphomicrobiales</taxon>
        <taxon>Rhizobiaceae</taxon>
        <taxon>Rhizobium/Agrobacterium group</taxon>
        <taxon>Rhizobium</taxon>
    </lineage>
</organism>
<gene>
    <name evidence="4" type="ORF">PY650_20385</name>
</gene>
<dbReference type="Proteomes" id="UP001172630">
    <property type="component" value="Unassembled WGS sequence"/>
</dbReference>
<dbReference type="CDD" id="cd04301">
    <property type="entry name" value="NAT_SF"/>
    <property type="match status" value="1"/>
</dbReference>
<name>A0ABT7KL38_9HYPH</name>
<keyword evidence="2" id="KW-0012">Acyltransferase</keyword>
<evidence type="ECO:0000256" key="2">
    <source>
        <dbReference type="ARBA" id="ARBA00023315"/>
    </source>
</evidence>
<dbReference type="SUPFAM" id="SSF55729">
    <property type="entry name" value="Acyl-CoA N-acyltransferases (Nat)"/>
    <property type="match status" value="1"/>
</dbReference>
<dbReference type="InterPro" id="IPR016181">
    <property type="entry name" value="Acyl_CoA_acyltransferase"/>
</dbReference>
<evidence type="ECO:0000259" key="3">
    <source>
        <dbReference type="PROSITE" id="PS51186"/>
    </source>
</evidence>
<proteinExistence type="predicted"/>
<keyword evidence="5" id="KW-1185">Reference proteome</keyword>
<protein>
    <submittedName>
        <fullName evidence="4">GNAT family N-acetyltransferase</fullName>
    </submittedName>
</protein>
<evidence type="ECO:0000313" key="5">
    <source>
        <dbReference type="Proteomes" id="UP001172630"/>
    </source>
</evidence>
<keyword evidence="1" id="KW-0808">Transferase</keyword>
<reference evidence="4" key="1">
    <citation type="submission" date="2023-06" db="EMBL/GenBank/DDBJ databases">
        <title>Phylogenetic Diversity of Rhizobium strains.</title>
        <authorList>
            <person name="Moura F.T."/>
            <person name="Helene L.C.F."/>
            <person name="Hungria M."/>
        </authorList>
    </citation>
    <scope>NUCLEOTIDE SEQUENCE</scope>
    <source>
        <strain evidence="4">CCGE524</strain>
    </source>
</reference>
<accession>A0ABT7KL38</accession>
<dbReference type="PANTHER" id="PTHR43877">
    <property type="entry name" value="AMINOALKYLPHOSPHONATE N-ACETYLTRANSFERASE-RELATED-RELATED"/>
    <property type="match status" value="1"/>
</dbReference>
<dbReference type="InterPro" id="IPR050832">
    <property type="entry name" value="Bact_Acetyltransf"/>
</dbReference>
<dbReference type="Gene3D" id="3.40.630.30">
    <property type="match status" value="1"/>
</dbReference>
<dbReference type="EMBL" id="JARFYN010000027">
    <property type="protein sequence ID" value="MDL2407978.1"/>
    <property type="molecule type" value="Genomic_DNA"/>
</dbReference>
<dbReference type="Pfam" id="PF00583">
    <property type="entry name" value="Acetyltransf_1"/>
    <property type="match status" value="1"/>
</dbReference>
<dbReference type="InterPro" id="IPR000182">
    <property type="entry name" value="GNAT_dom"/>
</dbReference>
<evidence type="ECO:0000256" key="1">
    <source>
        <dbReference type="ARBA" id="ARBA00022679"/>
    </source>
</evidence>